<reference evidence="2 3" key="1">
    <citation type="journal article" date="2023" name="Commun. Biol.">
        <title>Reorganization of the ancestral sex-determining regions during the evolution of trioecy in Pleodorina starrii.</title>
        <authorList>
            <person name="Takahashi K."/>
            <person name="Suzuki S."/>
            <person name="Kawai-Toyooka H."/>
            <person name="Yamamoto K."/>
            <person name="Hamaji T."/>
            <person name="Ootsuki R."/>
            <person name="Yamaguchi H."/>
            <person name="Kawachi M."/>
            <person name="Higashiyama T."/>
            <person name="Nozaki H."/>
        </authorList>
    </citation>
    <scope>NUCLEOTIDE SEQUENCE [LARGE SCALE GENOMIC DNA]</scope>
    <source>
        <strain evidence="2 3">NIES-4479</strain>
    </source>
</reference>
<proteinExistence type="predicted"/>
<evidence type="ECO:0000313" key="2">
    <source>
        <dbReference type="EMBL" id="GLC47734.1"/>
    </source>
</evidence>
<accession>A0A9W6B8M8</accession>
<dbReference type="Proteomes" id="UP001165080">
    <property type="component" value="Unassembled WGS sequence"/>
</dbReference>
<dbReference type="AlphaFoldDB" id="A0A9W6B8M8"/>
<comment type="caution">
    <text evidence="2">The sequence shown here is derived from an EMBL/GenBank/DDBJ whole genome shotgun (WGS) entry which is preliminary data.</text>
</comment>
<dbReference type="OrthoDB" id="10445231at2759"/>
<dbReference type="EMBL" id="BRXU01000001">
    <property type="protein sequence ID" value="GLC47734.1"/>
    <property type="molecule type" value="Genomic_DNA"/>
</dbReference>
<protein>
    <submittedName>
        <fullName evidence="2">Uncharacterized protein</fullName>
    </submittedName>
</protein>
<feature type="compositionally biased region" description="Polar residues" evidence="1">
    <location>
        <begin position="216"/>
        <end position="226"/>
    </location>
</feature>
<organism evidence="2 3">
    <name type="scientific">Pleodorina starrii</name>
    <dbReference type="NCBI Taxonomy" id="330485"/>
    <lineage>
        <taxon>Eukaryota</taxon>
        <taxon>Viridiplantae</taxon>
        <taxon>Chlorophyta</taxon>
        <taxon>core chlorophytes</taxon>
        <taxon>Chlorophyceae</taxon>
        <taxon>CS clade</taxon>
        <taxon>Chlamydomonadales</taxon>
        <taxon>Volvocaceae</taxon>
        <taxon>Pleodorina</taxon>
    </lineage>
</organism>
<evidence type="ECO:0000256" key="1">
    <source>
        <dbReference type="SAM" id="MobiDB-lite"/>
    </source>
</evidence>
<feature type="region of interest" description="Disordered" evidence="1">
    <location>
        <begin position="206"/>
        <end position="229"/>
    </location>
</feature>
<sequence>MFAGMCYFVPDWLRCLWAPSTQLHIEQYAGQIAIDILSPRACPMEAPLRGLWRPCPSPAILIGGDDSVPSEEQAQRPCPTDRSPDLGCFGSASEALEPTSACCSSEGSSSWSDSFDSPHCSEGGSEGAVAVDAADDTWDVAREPAAGSEEEPLLRRGTFTARSGAPCAAGSCSTPPSASRVRAFASGFNSLCGGASPSPSRCGGFPPGDYGLVTPQPATESKSSAKGSACVPPADIDGLLASVVAGTLWQDDE</sequence>
<gene>
    <name evidence="2" type="primary">PLEST000677</name>
    <name evidence="2" type="ORF">PLESTB_000020100</name>
</gene>
<keyword evidence="3" id="KW-1185">Reference proteome</keyword>
<evidence type="ECO:0000313" key="3">
    <source>
        <dbReference type="Proteomes" id="UP001165080"/>
    </source>
</evidence>
<name>A0A9W6B8M8_9CHLO</name>